<keyword evidence="3" id="KW-1003">Cell membrane</keyword>
<dbReference type="PANTHER" id="PTHR23517">
    <property type="entry name" value="RESISTANCE PROTEIN MDTM, PUTATIVE-RELATED-RELATED"/>
    <property type="match status" value="1"/>
</dbReference>
<dbReference type="GO" id="GO:0022857">
    <property type="term" value="F:transmembrane transporter activity"/>
    <property type="evidence" value="ECO:0007669"/>
    <property type="project" value="InterPro"/>
</dbReference>
<evidence type="ECO:0000256" key="5">
    <source>
        <dbReference type="ARBA" id="ARBA00022989"/>
    </source>
</evidence>
<evidence type="ECO:0000256" key="3">
    <source>
        <dbReference type="ARBA" id="ARBA00022475"/>
    </source>
</evidence>
<name>A0A919NPM8_9ACTN</name>
<evidence type="ECO:0000313" key="10">
    <source>
        <dbReference type="Proteomes" id="UP000623608"/>
    </source>
</evidence>
<dbReference type="RefSeq" id="WP_203808597.1">
    <property type="nucleotide sequence ID" value="NZ_BOMY01000031.1"/>
</dbReference>
<dbReference type="PROSITE" id="PS50850">
    <property type="entry name" value="MFS"/>
    <property type="match status" value="1"/>
</dbReference>
<dbReference type="InterPro" id="IPR050171">
    <property type="entry name" value="MFS_Transporters"/>
</dbReference>
<evidence type="ECO:0000256" key="2">
    <source>
        <dbReference type="ARBA" id="ARBA00022448"/>
    </source>
</evidence>
<feature type="transmembrane region" description="Helical" evidence="7">
    <location>
        <begin position="45"/>
        <end position="66"/>
    </location>
</feature>
<dbReference type="GO" id="GO:0005886">
    <property type="term" value="C:plasma membrane"/>
    <property type="evidence" value="ECO:0007669"/>
    <property type="project" value="UniProtKB-SubCell"/>
</dbReference>
<proteinExistence type="predicted"/>
<dbReference type="SUPFAM" id="SSF103473">
    <property type="entry name" value="MFS general substrate transporter"/>
    <property type="match status" value="1"/>
</dbReference>
<feature type="domain" description="Major facilitator superfamily (MFS) profile" evidence="8">
    <location>
        <begin position="12"/>
        <end position="388"/>
    </location>
</feature>
<accession>A0A919NPM8</accession>
<evidence type="ECO:0000256" key="1">
    <source>
        <dbReference type="ARBA" id="ARBA00004651"/>
    </source>
</evidence>
<comment type="subcellular location">
    <subcellularLocation>
        <location evidence="1">Cell membrane</location>
        <topology evidence="1">Multi-pass membrane protein</topology>
    </subcellularLocation>
</comment>
<dbReference type="InterPro" id="IPR011701">
    <property type="entry name" value="MFS"/>
</dbReference>
<comment type="caution">
    <text evidence="9">The sequence shown here is derived from an EMBL/GenBank/DDBJ whole genome shotgun (WGS) entry which is preliminary data.</text>
</comment>
<evidence type="ECO:0000259" key="8">
    <source>
        <dbReference type="PROSITE" id="PS50850"/>
    </source>
</evidence>
<evidence type="ECO:0000313" key="9">
    <source>
        <dbReference type="EMBL" id="GIF21749.1"/>
    </source>
</evidence>
<keyword evidence="2" id="KW-0813">Transport</keyword>
<keyword evidence="5 7" id="KW-1133">Transmembrane helix</keyword>
<feature type="transmembrane region" description="Helical" evidence="7">
    <location>
        <begin position="280"/>
        <end position="307"/>
    </location>
</feature>
<dbReference type="InterPro" id="IPR005829">
    <property type="entry name" value="Sugar_transporter_CS"/>
</dbReference>
<keyword evidence="6 7" id="KW-0472">Membrane</keyword>
<evidence type="ECO:0000256" key="4">
    <source>
        <dbReference type="ARBA" id="ARBA00022692"/>
    </source>
</evidence>
<feature type="transmembrane region" description="Helical" evidence="7">
    <location>
        <begin position="248"/>
        <end position="268"/>
    </location>
</feature>
<feature type="transmembrane region" description="Helical" evidence="7">
    <location>
        <begin position="21"/>
        <end position="39"/>
    </location>
</feature>
<dbReference type="EMBL" id="BOMY01000031">
    <property type="protein sequence ID" value="GIF21749.1"/>
    <property type="molecule type" value="Genomic_DNA"/>
</dbReference>
<protein>
    <submittedName>
        <fullName evidence="9">MFS transporter</fullName>
    </submittedName>
</protein>
<dbReference type="Proteomes" id="UP000623608">
    <property type="component" value="Unassembled WGS sequence"/>
</dbReference>
<dbReference type="PROSITE" id="PS00216">
    <property type="entry name" value="SUGAR_TRANSPORT_1"/>
    <property type="match status" value="1"/>
</dbReference>
<evidence type="ECO:0000256" key="7">
    <source>
        <dbReference type="SAM" id="Phobius"/>
    </source>
</evidence>
<organism evidence="9 10">
    <name type="scientific">Paractinoplanes tereljensis</name>
    <dbReference type="NCBI Taxonomy" id="571912"/>
    <lineage>
        <taxon>Bacteria</taxon>
        <taxon>Bacillati</taxon>
        <taxon>Actinomycetota</taxon>
        <taxon>Actinomycetes</taxon>
        <taxon>Micromonosporales</taxon>
        <taxon>Micromonosporaceae</taxon>
        <taxon>Paractinoplanes</taxon>
    </lineage>
</organism>
<gene>
    <name evidence="9" type="ORF">Ate02nite_44790</name>
</gene>
<dbReference type="AlphaFoldDB" id="A0A919NPM8"/>
<feature type="transmembrane region" description="Helical" evidence="7">
    <location>
        <begin position="362"/>
        <end position="384"/>
    </location>
</feature>
<keyword evidence="4 7" id="KW-0812">Transmembrane</keyword>
<dbReference type="InterPro" id="IPR036259">
    <property type="entry name" value="MFS_trans_sf"/>
</dbReference>
<dbReference type="InterPro" id="IPR020846">
    <property type="entry name" value="MFS_dom"/>
</dbReference>
<reference evidence="9" key="1">
    <citation type="submission" date="2021-01" db="EMBL/GenBank/DDBJ databases">
        <title>Whole genome shotgun sequence of Actinoplanes tereljensis NBRC 105297.</title>
        <authorList>
            <person name="Komaki H."/>
            <person name="Tamura T."/>
        </authorList>
    </citation>
    <scope>NUCLEOTIDE SEQUENCE</scope>
    <source>
        <strain evidence="9">NBRC 105297</strain>
    </source>
</reference>
<keyword evidence="10" id="KW-1185">Reference proteome</keyword>
<sequence>MSDTATFRLRSVAVSAYGPSLLSGFSQGVIAPVIVISAIERGATVAAAGLIVALMGIGALVANIPAGALTTRFGERRAMVAAAGLSVAAIALCLFDLGLWTFAAAVFAMGIGSAVFQLARQSYLTDVVPLEMRARAMSTLGGVARIGAFAGPFAGAGVIALTGLAGAYAISLVAIAGAGVIAYTVPDLASPAAASSGISTWTIARDHRRTLLTLGIGVLLLSAIRQTRQVVVPLWAHHLGLDASTSSILFGVAGAVETLVFYPAGLAMDRWGRRAVAVPCTLVMGLSFLALPLTHGVLTLAAVAMVIGLGNGIGSGIVNTLGADAAPAVGRPTFLGVWRELADGGAALGPLLLSAVTGLAGLAWGVSVSGLVGLAAAVTLFRYVPHRR</sequence>
<dbReference type="Gene3D" id="1.20.1250.20">
    <property type="entry name" value="MFS general substrate transporter like domains"/>
    <property type="match status" value="2"/>
</dbReference>
<feature type="transmembrane region" description="Helical" evidence="7">
    <location>
        <begin position="210"/>
        <end position="228"/>
    </location>
</feature>
<evidence type="ECO:0000256" key="6">
    <source>
        <dbReference type="ARBA" id="ARBA00023136"/>
    </source>
</evidence>
<dbReference type="PANTHER" id="PTHR23517:SF3">
    <property type="entry name" value="INTEGRAL MEMBRANE TRANSPORT PROTEIN"/>
    <property type="match status" value="1"/>
</dbReference>
<dbReference type="CDD" id="cd17325">
    <property type="entry name" value="MFS_MdtG_SLC18_like"/>
    <property type="match status" value="1"/>
</dbReference>
<feature type="transmembrane region" description="Helical" evidence="7">
    <location>
        <begin position="78"/>
        <end position="95"/>
    </location>
</feature>
<dbReference type="Pfam" id="PF07690">
    <property type="entry name" value="MFS_1"/>
    <property type="match status" value="1"/>
</dbReference>